<dbReference type="InterPro" id="IPR021327">
    <property type="entry name" value="DUF2934"/>
</dbReference>
<dbReference type="RefSeq" id="WP_146474138.1">
    <property type="nucleotide sequence ID" value="NZ_BNCF01000017.1"/>
</dbReference>
<name>A0A918ZAG5_9GAMM</name>
<evidence type="ECO:0000313" key="3">
    <source>
        <dbReference type="Proteomes" id="UP000636453"/>
    </source>
</evidence>
<proteinExistence type="predicted"/>
<dbReference type="Proteomes" id="UP000636453">
    <property type="component" value="Unassembled WGS sequence"/>
</dbReference>
<protein>
    <recommendedName>
        <fullName evidence="4">DUF2934 domain-containing protein</fullName>
    </recommendedName>
</protein>
<keyword evidence="3" id="KW-1185">Reference proteome</keyword>
<evidence type="ECO:0000313" key="2">
    <source>
        <dbReference type="EMBL" id="GHE42151.1"/>
    </source>
</evidence>
<evidence type="ECO:0008006" key="4">
    <source>
        <dbReference type="Google" id="ProtNLM"/>
    </source>
</evidence>
<dbReference type="AlphaFoldDB" id="A0A918ZAG5"/>
<comment type="caution">
    <text evidence="2">The sequence shown here is derived from an EMBL/GenBank/DDBJ whole genome shotgun (WGS) entry which is preliminary data.</text>
</comment>
<gene>
    <name evidence="2" type="ORF">GCM10007167_25010</name>
</gene>
<sequence length="75" mass="8563">MNPADREARIRALAQRIWEVEGRPEGQALRHWTMAERLVEAELQIEQARAAPTSPAAEPPARRRGTRRPSPDARR</sequence>
<dbReference type="OrthoDB" id="9811127at2"/>
<organism evidence="2 3">
    <name type="scientific">Vulcaniibacterium thermophilum</name>
    <dbReference type="NCBI Taxonomy" id="1169913"/>
    <lineage>
        <taxon>Bacteria</taxon>
        <taxon>Pseudomonadati</taxon>
        <taxon>Pseudomonadota</taxon>
        <taxon>Gammaproteobacteria</taxon>
        <taxon>Lysobacterales</taxon>
        <taxon>Lysobacteraceae</taxon>
        <taxon>Vulcaniibacterium</taxon>
    </lineage>
</organism>
<reference evidence="2" key="2">
    <citation type="submission" date="2020-09" db="EMBL/GenBank/DDBJ databases">
        <authorList>
            <person name="Sun Q."/>
            <person name="Kim S."/>
        </authorList>
    </citation>
    <scope>NUCLEOTIDE SEQUENCE</scope>
    <source>
        <strain evidence="2">KCTC 32020</strain>
    </source>
</reference>
<reference evidence="2" key="1">
    <citation type="journal article" date="2014" name="Int. J. Syst. Evol. Microbiol.">
        <title>Complete genome sequence of Corynebacterium casei LMG S-19264T (=DSM 44701T), isolated from a smear-ripened cheese.</title>
        <authorList>
            <consortium name="US DOE Joint Genome Institute (JGI-PGF)"/>
            <person name="Walter F."/>
            <person name="Albersmeier A."/>
            <person name="Kalinowski J."/>
            <person name="Ruckert C."/>
        </authorList>
    </citation>
    <scope>NUCLEOTIDE SEQUENCE</scope>
    <source>
        <strain evidence="2">KCTC 32020</strain>
    </source>
</reference>
<evidence type="ECO:0000256" key="1">
    <source>
        <dbReference type="SAM" id="MobiDB-lite"/>
    </source>
</evidence>
<accession>A0A918ZAG5</accession>
<feature type="region of interest" description="Disordered" evidence="1">
    <location>
        <begin position="45"/>
        <end position="75"/>
    </location>
</feature>
<dbReference type="EMBL" id="BNCF01000017">
    <property type="protein sequence ID" value="GHE42151.1"/>
    <property type="molecule type" value="Genomic_DNA"/>
</dbReference>
<dbReference type="Pfam" id="PF11154">
    <property type="entry name" value="DUF2934"/>
    <property type="match status" value="1"/>
</dbReference>